<keyword evidence="7" id="KW-0444">Lipid biosynthesis</keyword>
<evidence type="ECO:0000313" key="12">
    <source>
        <dbReference type="Proteomes" id="UP000543579"/>
    </source>
</evidence>
<reference evidence="11 12" key="1">
    <citation type="submission" date="2020-08" db="EMBL/GenBank/DDBJ databases">
        <title>Genomic Encyclopedia of Type Strains, Phase III (KMG-III): the genomes of soil and plant-associated and newly described type strains.</title>
        <authorList>
            <person name="Whitman W."/>
        </authorList>
    </citation>
    <scope>NUCLEOTIDE SEQUENCE [LARGE SCALE GENOMIC DNA]</scope>
    <source>
        <strain evidence="11 12">CECT 8356</strain>
    </source>
</reference>
<dbReference type="SUPFAM" id="SSF111331">
    <property type="entry name" value="NAD kinase/diacylglycerol kinase-like"/>
    <property type="match status" value="1"/>
</dbReference>
<keyword evidence="8" id="KW-1208">Phospholipid metabolism</keyword>
<dbReference type="SMART" id="SM00046">
    <property type="entry name" value="DAGKc"/>
    <property type="match status" value="1"/>
</dbReference>
<keyword evidence="3" id="KW-0808">Transferase</keyword>
<evidence type="ECO:0000256" key="1">
    <source>
        <dbReference type="ARBA" id="ARBA00001946"/>
    </source>
</evidence>
<evidence type="ECO:0000256" key="5">
    <source>
        <dbReference type="ARBA" id="ARBA00022777"/>
    </source>
</evidence>
<feature type="domain" description="DAGKc" evidence="10">
    <location>
        <begin position="104"/>
        <end position="234"/>
    </location>
</feature>
<evidence type="ECO:0000256" key="4">
    <source>
        <dbReference type="ARBA" id="ARBA00022741"/>
    </source>
</evidence>
<dbReference type="GO" id="GO:0005886">
    <property type="term" value="C:plasma membrane"/>
    <property type="evidence" value="ECO:0007669"/>
    <property type="project" value="TreeGrafter"/>
</dbReference>
<dbReference type="EMBL" id="JACHXY010000004">
    <property type="protein sequence ID" value="MBB3159432.1"/>
    <property type="molecule type" value="Genomic_DNA"/>
</dbReference>
<protein>
    <submittedName>
        <fullName evidence="11">Diacylglycerol kinase family enzyme</fullName>
    </submittedName>
</protein>
<keyword evidence="5 11" id="KW-0418">Kinase</keyword>
<proteinExistence type="inferred from homology"/>
<dbReference type="PANTHER" id="PTHR12358:SF106">
    <property type="entry name" value="LIPID KINASE YEGS"/>
    <property type="match status" value="1"/>
</dbReference>
<dbReference type="Gene3D" id="2.60.200.40">
    <property type="match status" value="1"/>
</dbReference>
<dbReference type="InterPro" id="IPR016064">
    <property type="entry name" value="NAD/diacylglycerol_kinase_sf"/>
</dbReference>
<feature type="compositionally biased region" description="Basic and acidic residues" evidence="9">
    <location>
        <begin position="35"/>
        <end position="73"/>
    </location>
</feature>
<evidence type="ECO:0000256" key="7">
    <source>
        <dbReference type="ARBA" id="ARBA00023209"/>
    </source>
</evidence>
<evidence type="ECO:0000259" key="10">
    <source>
        <dbReference type="PROSITE" id="PS50146"/>
    </source>
</evidence>
<dbReference type="Pfam" id="PF00781">
    <property type="entry name" value="DAGK_cat"/>
    <property type="match status" value="1"/>
</dbReference>
<dbReference type="Gene3D" id="3.40.50.10330">
    <property type="entry name" value="Probable inorganic polyphosphate/atp-NAD kinase, domain 1"/>
    <property type="match status" value="1"/>
</dbReference>
<gene>
    <name evidence="11" type="ORF">FHS07_003165</name>
</gene>
<keyword evidence="4" id="KW-0547">Nucleotide-binding</keyword>
<keyword evidence="7" id="KW-0443">Lipid metabolism</keyword>
<accession>A0A7W5GHN2</accession>
<keyword evidence="7" id="KW-0594">Phospholipid biosynthesis</keyword>
<dbReference type="GO" id="GO:0005524">
    <property type="term" value="F:ATP binding"/>
    <property type="evidence" value="ECO:0007669"/>
    <property type="project" value="UniProtKB-KW"/>
</dbReference>
<dbReference type="PROSITE" id="PS50146">
    <property type="entry name" value="DAGK"/>
    <property type="match status" value="1"/>
</dbReference>
<name>A0A7W5GHN2_9MICO</name>
<keyword evidence="6" id="KW-0067">ATP-binding</keyword>
<evidence type="ECO:0000313" key="11">
    <source>
        <dbReference type="EMBL" id="MBB3159432.1"/>
    </source>
</evidence>
<dbReference type="GO" id="GO:0008654">
    <property type="term" value="P:phospholipid biosynthetic process"/>
    <property type="evidence" value="ECO:0007669"/>
    <property type="project" value="UniProtKB-KW"/>
</dbReference>
<feature type="region of interest" description="Disordered" evidence="9">
    <location>
        <begin position="1"/>
        <end position="100"/>
    </location>
</feature>
<evidence type="ECO:0000256" key="8">
    <source>
        <dbReference type="ARBA" id="ARBA00023264"/>
    </source>
</evidence>
<evidence type="ECO:0000256" key="2">
    <source>
        <dbReference type="ARBA" id="ARBA00005983"/>
    </source>
</evidence>
<dbReference type="InterPro" id="IPR050187">
    <property type="entry name" value="Lipid_Phosphate_FormReg"/>
</dbReference>
<dbReference type="InterPro" id="IPR001206">
    <property type="entry name" value="Diacylglycerol_kinase_cat_dom"/>
</dbReference>
<evidence type="ECO:0000256" key="6">
    <source>
        <dbReference type="ARBA" id="ARBA00022840"/>
    </source>
</evidence>
<comment type="similarity">
    <text evidence="2">Belongs to the diacylglycerol/lipid kinase family.</text>
</comment>
<organism evidence="11 12">
    <name type="scientific">Microbacterium proteolyticum</name>
    <dbReference type="NCBI Taxonomy" id="1572644"/>
    <lineage>
        <taxon>Bacteria</taxon>
        <taxon>Bacillati</taxon>
        <taxon>Actinomycetota</taxon>
        <taxon>Actinomycetes</taxon>
        <taxon>Micrococcales</taxon>
        <taxon>Microbacteriaceae</taxon>
        <taxon>Microbacterium</taxon>
    </lineage>
</organism>
<dbReference type="Pfam" id="PF19279">
    <property type="entry name" value="YegS_C"/>
    <property type="match status" value="1"/>
</dbReference>
<sequence length="429" mass="45840">MAAPDEPRDDAESPESIPADAPAEVKADAAAAGGSDEHFHAARLSDDVDDHPRTDAPDPKEAAEPDDVIRQPEDVAPDSSEELPGKTQRVDAEGDDAPMDAEKAQKKRAALVYNPTKVEPETLRARVAELAAEAGWAEPLYYETTVDDLGDDATRAALDEKVDAVLVAGGDGTVRAVAEALTSTGVPLTIVPSGTGNLLARNLNLPLDDSDTMIRATFDGFVQETDAGIARIRRSNGEVEEHGFVVMAGMGLDAAMIQNTRPELKKQVGWVAYVDGAARSLVGAKPFRVMYQLNGHRLHSAKVHSVLFANCGALQGGVALIPDASIIDGRLDVAVLQPTGVWGWLGVWRKIVWDNSVLRKFRAGRRVLERRKDSSVRYLRGTGIELATAPAQPIELDGDEFGEATRIYTRIVAGGLAVALPKGHDVSTL</sequence>
<evidence type="ECO:0000256" key="3">
    <source>
        <dbReference type="ARBA" id="ARBA00022679"/>
    </source>
</evidence>
<comment type="cofactor">
    <cofactor evidence="1">
        <name>Mg(2+)</name>
        <dbReference type="ChEBI" id="CHEBI:18420"/>
    </cofactor>
</comment>
<dbReference type="GO" id="GO:0016301">
    <property type="term" value="F:kinase activity"/>
    <property type="evidence" value="ECO:0007669"/>
    <property type="project" value="UniProtKB-KW"/>
</dbReference>
<comment type="caution">
    <text evidence="11">The sequence shown here is derived from an EMBL/GenBank/DDBJ whole genome shotgun (WGS) entry which is preliminary data.</text>
</comment>
<evidence type="ECO:0000256" key="9">
    <source>
        <dbReference type="SAM" id="MobiDB-lite"/>
    </source>
</evidence>
<dbReference type="InterPro" id="IPR045540">
    <property type="entry name" value="YegS/DAGK_C"/>
</dbReference>
<dbReference type="AlphaFoldDB" id="A0A7W5GHN2"/>
<dbReference type="Proteomes" id="UP000543579">
    <property type="component" value="Unassembled WGS sequence"/>
</dbReference>
<dbReference type="PANTHER" id="PTHR12358">
    <property type="entry name" value="SPHINGOSINE KINASE"/>
    <property type="match status" value="1"/>
</dbReference>
<dbReference type="InterPro" id="IPR017438">
    <property type="entry name" value="ATP-NAD_kinase_N"/>
</dbReference>
<dbReference type="RefSeq" id="WP_183420840.1">
    <property type="nucleotide sequence ID" value="NZ_JACHXY010000004.1"/>
</dbReference>
<feature type="compositionally biased region" description="Low complexity" evidence="9">
    <location>
        <begin position="18"/>
        <end position="32"/>
    </location>
</feature>